<reference evidence="3 4" key="1">
    <citation type="submission" date="2016-07" db="EMBL/GenBank/DDBJ databases">
        <title>Pervasive Adenine N6-methylation of Active Genes in Fungi.</title>
        <authorList>
            <consortium name="DOE Joint Genome Institute"/>
            <person name="Mondo S.J."/>
            <person name="Dannebaum R.O."/>
            <person name="Kuo R.C."/>
            <person name="Labutti K."/>
            <person name="Haridas S."/>
            <person name="Kuo A."/>
            <person name="Salamov A."/>
            <person name="Ahrendt S.R."/>
            <person name="Lipzen A."/>
            <person name="Sullivan W."/>
            <person name="Andreopoulos W.B."/>
            <person name="Clum A."/>
            <person name="Lindquist E."/>
            <person name="Daum C."/>
            <person name="Ramamoorthy G.K."/>
            <person name="Gryganskyi A."/>
            <person name="Culley D."/>
            <person name="Magnuson J.K."/>
            <person name="James T.Y."/>
            <person name="O'Malley M.A."/>
            <person name="Stajich J.E."/>
            <person name="Spatafora J.W."/>
            <person name="Visel A."/>
            <person name="Grigoriev I.V."/>
        </authorList>
    </citation>
    <scope>NUCLEOTIDE SEQUENCE [LARGE SCALE GENOMIC DNA]</scope>
    <source>
        <strain evidence="3 4">CBS 115471</strain>
    </source>
</reference>
<evidence type="ECO:0000313" key="4">
    <source>
        <dbReference type="Proteomes" id="UP000193144"/>
    </source>
</evidence>
<keyword evidence="2" id="KW-0472">Membrane</keyword>
<name>A0A1Y1YJ16_9PLEO</name>
<comment type="caution">
    <text evidence="3">The sequence shown here is derived from an EMBL/GenBank/DDBJ whole genome shotgun (WGS) entry which is preliminary data.</text>
</comment>
<gene>
    <name evidence="3" type="ORF">BCR34DRAFT_159121</name>
</gene>
<feature type="compositionally biased region" description="Basic and acidic residues" evidence="1">
    <location>
        <begin position="635"/>
        <end position="647"/>
    </location>
</feature>
<feature type="transmembrane region" description="Helical" evidence="2">
    <location>
        <begin position="188"/>
        <end position="209"/>
    </location>
</feature>
<dbReference type="AlphaFoldDB" id="A0A1Y1YJ16"/>
<evidence type="ECO:0000256" key="2">
    <source>
        <dbReference type="SAM" id="Phobius"/>
    </source>
</evidence>
<feature type="transmembrane region" description="Helical" evidence="2">
    <location>
        <begin position="46"/>
        <end position="72"/>
    </location>
</feature>
<feature type="compositionally biased region" description="Basic and acidic residues" evidence="1">
    <location>
        <begin position="657"/>
        <end position="673"/>
    </location>
</feature>
<feature type="region of interest" description="Disordered" evidence="1">
    <location>
        <begin position="308"/>
        <end position="329"/>
    </location>
</feature>
<feature type="transmembrane region" description="Helical" evidence="2">
    <location>
        <begin position="84"/>
        <end position="102"/>
    </location>
</feature>
<feature type="transmembrane region" description="Helical" evidence="2">
    <location>
        <begin position="395"/>
        <end position="415"/>
    </location>
</feature>
<feature type="compositionally biased region" description="Acidic residues" evidence="1">
    <location>
        <begin position="685"/>
        <end position="695"/>
    </location>
</feature>
<dbReference type="InterPro" id="IPR021840">
    <property type="entry name" value="DUF3433"/>
</dbReference>
<proteinExistence type="predicted"/>
<keyword evidence="2" id="KW-0812">Transmembrane</keyword>
<dbReference type="Pfam" id="PF11915">
    <property type="entry name" value="DUF3433"/>
    <property type="match status" value="1"/>
</dbReference>
<protein>
    <recommendedName>
        <fullName evidence="5">Phosphoribosylaminoimidazole-succinocarboxamide synthase</fullName>
    </recommendedName>
</protein>
<keyword evidence="4" id="KW-1185">Reference proteome</keyword>
<feature type="region of interest" description="Disordered" evidence="1">
    <location>
        <begin position="1"/>
        <end position="22"/>
    </location>
</feature>
<dbReference type="PANTHER" id="PTHR37544">
    <property type="entry name" value="SPRAY-RELATED"/>
    <property type="match status" value="1"/>
</dbReference>
<dbReference type="PANTHER" id="PTHR37544:SF3">
    <property type="entry name" value="SPRAY"/>
    <property type="match status" value="1"/>
</dbReference>
<dbReference type="EMBL" id="MCFA01000226">
    <property type="protein sequence ID" value="ORX97853.1"/>
    <property type="molecule type" value="Genomic_DNA"/>
</dbReference>
<accession>A0A1Y1YJ16</accession>
<evidence type="ECO:0000313" key="3">
    <source>
        <dbReference type="EMBL" id="ORX97853.1"/>
    </source>
</evidence>
<dbReference type="Proteomes" id="UP000193144">
    <property type="component" value="Unassembled WGS sequence"/>
</dbReference>
<feature type="transmembrane region" description="Helical" evidence="2">
    <location>
        <begin position="359"/>
        <end position="383"/>
    </location>
</feature>
<feature type="transmembrane region" description="Helical" evidence="2">
    <location>
        <begin position="150"/>
        <end position="168"/>
    </location>
</feature>
<evidence type="ECO:0008006" key="5">
    <source>
        <dbReference type="Google" id="ProtNLM"/>
    </source>
</evidence>
<keyword evidence="2" id="KW-1133">Transmembrane helix</keyword>
<feature type="region of interest" description="Disordered" evidence="1">
    <location>
        <begin position="631"/>
        <end position="695"/>
    </location>
</feature>
<organism evidence="3 4">
    <name type="scientific">Clohesyomyces aquaticus</name>
    <dbReference type="NCBI Taxonomy" id="1231657"/>
    <lineage>
        <taxon>Eukaryota</taxon>
        <taxon>Fungi</taxon>
        <taxon>Dikarya</taxon>
        <taxon>Ascomycota</taxon>
        <taxon>Pezizomycotina</taxon>
        <taxon>Dothideomycetes</taxon>
        <taxon>Pleosporomycetidae</taxon>
        <taxon>Pleosporales</taxon>
        <taxon>Lindgomycetaceae</taxon>
        <taxon>Clohesyomyces</taxon>
    </lineage>
</organism>
<sequence length="695" mass="78501">MELRERVVGRGNVSPAVPTDRAPSLRELSDEEIKEEKLSELKFMPLMLRTASLCSILIFNLVILGLLITLIFKKEFYFSNQWGYLSIQILPPVLGTITAALWHSISINFSRITPFLLAAAPSGSTFQKTILGSYFPGLSLRNAIYTGNKLLAFIWVLQILSGTILSFKSSLLNTADYTDYVAAIVTSWALYSLISVYGLMTIFTIILIWKLHNRVTGLRWDIASIADHIVLFRNTNFLDDFEGTDTADRDSMWSRMQEMTLKLGWYYRGKDVWHGFGKVSKETDKPEKIEASSQKNSDSDRNWLRESSQNHDIDQNSQPRNEQKGSPRIALQMPATTKFTMPEVVATRYRSVSLNMETWMAYIWVGITLALLTAFLFLLAGGFVDGREVSLSYNWATLVFQFLPTFIVSLHTWFWEDVDLFARTTQPFRGMYEPNPAIENLLLDYGCLPPLVTTYVALNKKHWRIAWTSVVALLQRLLPILAAGSTTVVPGGSITVVYASMPLSICVIIWLSIYCFLIPLEIFGWQPPGRYVKRHLPRGFSSISDLISWTYASNLVRGDAGSPFDVPAKGPKSEKWYMEAQLRLKEKNLSEGRSEEDEKSIFALYSFGLYESATHKGVKCIGFDVDSNVVSIPDPKQKKSDDTETGSREPGPFDMLSPKDLKHVLSSSKERGTNLKTIEQRPPPQEEDGEAQDQA</sequence>
<feature type="transmembrane region" description="Helical" evidence="2">
    <location>
        <begin position="496"/>
        <end position="520"/>
    </location>
</feature>
<dbReference type="OrthoDB" id="3057599at2759"/>
<dbReference type="STRING" id="1231657.A0A1Y1YJ16"/>
<evidence type="ECO:0000256" key="1">
    <source>
        <dbReference type="SAM" id="MobiDB-lite"/>
    </source>
</evidence>